<keyword evidence="3" id="KW-1185">Reference proteome</keyword>
<organism evidence="2 3">
    <name type="scientific">Cladonia borealis</name>
    <dbReference type="NCBI Taxonomy" id="184061"/>
    <lineage>
        <taxon>Eukaryota</taxon>
        <taxon>Fungi</taxon>
        <taxon>Dikarya</taxon>
        <taxon>Ascomycota</taxon>
        <taxon>Pezizomycotina</taxon>
        <taxon>Lecanoromycetes</taxon>
        <taxon>OSLEUM clade</taxon>
        <taxon>Lecanoromycetidae</taxon>
        <taxon>Lecanorales</taxon>
        <taxon>Lecanorineae</taxon>
        <taxon>Cladoniaceae</taxon>
        <taxon>Cladonia</taxon>
    </lineage>
</organism>
<evidence type="ECO:0000313" key="2">
    <source>
        <dbReference type="EMBL" id="KAK0511097.1"/>
    </source>
</evidence>
<reference evidence="2" key="1">
    <citation type="submission" date="2023-03" db="EMBL/GenBank/DDBJ databases">
        <title>Complete genome of Cladonia borealis.</title>
        <authorList>
            <person name="Park H."/>
        </authorList>
    </citation>
    <scope>NUCLEOTIDE SEQUENCE</scope>
    <source>
        <strain evidence="2">ANT050790</strain>
    </source>
</reference>
<feature type="transmembrane region" description="Helical" evidence="1">
    <location>
        <begin position="82"/>
        <end position="101"/>
    </location>
</feature>
<sequence length="318" mass="36396">MPRQQEKVQRARQLDQDVYPTNLGFLHLIVAYLRSFGTDIITLLHGNRADNIALLRTRRAQFYAHCRHKGAEVYALPLWRKLFYGISITLLLASWLFYWIYTVEQFYCTSEWILDTTAPYHTTNQLCAFADKTVGNFSSPAILKGAKAYGYGTVKLDLQYFDPKVTNGCCNRRHLLYTPLELHYTQYVPERANTISLSQLMQYNNGEAIANRAMLAGSLSRQIGLLMGATLKDTIVWAKDVNGHYVFKARVPNRRCWCPDIKERRIFNSQIEGATNYEMKWREIESHIRNMLNVTQGAQAWALARAAALAVQPAEGSS</sequence>
<accession>A0AA39QXK4</accession>
<dbReference type="AlphaFoldDB" id="A0AA39QXK4"/>
<proteinExistence type="predicted"/>
<keyword evidence="1" id="KW-0812">Transmembrane</keyword>
<evidence type="ECO:0000313" key="3">
    <source>
        <dbReference type="Proteomes" id="UP001166286"/>
    </source>
</evidence>
<gene>
    <name evidence="2" type="ORF">JMJ35_006649</name>
</gene>
<protein>
    <submittedName>
        <fullName evidence="2">Uncharacterized protein</fullName>
    </submittedName>
</protein>
<name>A0AA39QXK4_9LECA</name>
<comment type="caution">
    <text evidence="2">The sequence shown here is derived from an EMBL/GenBank/DDBJ whole genome shotgun (WGS) entry which is preliminary data.</text>
</comment>
<evidence type="ECO:0000256" key="1">
    <source>
        <dbReference type="SAM" id="Phobius"/>
    </source>
</evidence>
<keyword evidence="1" id="KW-0472">Membrane</keyword>
<dbReference type="Proteomes" id="UP001166286">
    <property type="component" value="Unassembled WGS sequence"/>
</dbReference>
<keyword evidence="1" id="KW-1133">Transmembrane helix</keyword>
<dbReference type="EMBL" id="JAFEKC020000014">
    <property type="protein sequence ID" value="KAK0511097.1"/>
    <property type="molecule type" value="Genomic_DNA"/>
</dbReference>